<name>A0A7J0GUN0_9ERIC</name>
<keyword evidence="3" id="KW-1185">Reference proteome</keyword>
<organism evidence="2 3">
    <name type="scientific">Actinidia rufa</name>
    <dbReference type="NCBI Taxonomy" id="165716"/>
    <lineage>
        <taxon>Eukaryota</taxon>
        <taxon>Viridiplantae</taxon>
        <taxon>Streptophyta</taxon>
        <taxon>Embryophyta</taxon>
        <taxon>Tracheophyta</taxon>
        <taxon>Spermatophyta</taxon>
        <taxon>Magnoliopsida</taxon>
        <taxon>eudicotyledons</taxon>
        <taxon>Gunneridae</taxon>
        <taxon>Pentapetalae</taxon>
        <taxon>asterids</taxon>
        <taxon>Ericales</taxon>
        <taxon>Actinidiaceae</taxon>
        <taxon>Actinidia</taxon>
    </lineage>
</organism>
<evidence type="ECO:0000256" key="1">
    <source>
        <dbReference type="SAM" id="MobiDB-lite"/>
    </source>
</evidence>
<dbReference type="EMBL" id="BJWL01000024">
    <property type="protein sequence ID" value="GFZ14539.1"/>
    <property type="molecule type" value="Genomic_DNA"/>
</dbReference>
<sequence length="130" mass="14781">MKPKRPRLEPPRGVRTSGSTLFGASQARRGSDEPRRCSLDVRLTLTTTVHLRLVVFGYRFGAPRFRLVLKGLDSVIPAKLKNGWQKPVNNRCHLSHKAGTRTHLCVANDDPDNVWHESKKLVNNIFHCFK</sequence>
<accession>A0A7J0GUN0</accession>
<dbReference type="Proteomes" id="UP000585474">
    <property type="component" value="Unassembled WGS sequence"/>
</dbReference>
<comment type="caution">
    <text evidence="2">The sequence shown here is derived from an EMBL/GenBank/DDBJ whole genome shotgun (WGS) entry which is preliminary data.</text>
</comment>
<evidence type="ECO:0000313" key="2">
    <source>
        <dbReference type="EMBL" id="GFZ14539.1"/>
    </source>
</evidence>
<evidence type="ECO:0000313" key="3">
    <source>
        <dbReference type="Proteomes" id="UP000585474"/>
    </source>
</evidence>
<gene>
    <name evidence="2" type="ORF">Acr_24g0007290</name>
</gene>
<dbReference type="AlphaFoldDB" id="A0A7J0GUN0"/>
<feature type="region of interest" description="Disordered" evidence="1">
    <location>
        <begin position="1"/>
        <end position="33"/>
    </location>
</feature>
<protein>
    <submittedName>
        <fullName evidence="2">Uncharacterized protein</fullName>
    </submittedName>
</protein>
<proteinExistence type="predicted"/>
<reference evidence="2 3" key="1">
    <citation type="submission" date="2019-07" db="EMBL/GenBank/DDBJ databases">
        <title>De Novo Assembly of kiwifruit Actinidia rufa.</title>
        <authorList>
            <person name="Sugita-Konishi S."/>
            <person name="Sato K."/>
            <person name="Mori E."/>
            <person name="Abe Y."/>
            <person name="Kisaki G."/>
            <person name="Hamano K."/>
            <person name="Suezawa K."/>
            <person name="Otani M."/>
            <person name="Fukuda T."/>
            <person name="Manabe T."/>
            <person name="Gomi K."/>
            <person name="Tabuchi M."/>
            <person name="Akimitsu K."/>
            <person name="Kataoka I."/>
        </authorList>
    </citation>
    <scope>NUCLEOTIDE SEQUENCE [LARGE SCALE GENOMIC DNA]</scope>
    <source>
        <strain evidence="3">cv. Fuchu</strain>
    </source>
</reference>
<feature type="compositionally biased region" description="Basic and acidic residues" evidence="1">
    <location>
        <begin position="1"/>
        <end position="12"/>
    </location>
</feature>